<dbReference type="Proteomes" id="UP000671399">
    <property type="component" value="Unassembled WGS sequence"/>
</dbReference>
<reference evidence="1 2" key="1">
    <citation type="submission" date="2021-03" db="EMBL/GenBank/DDBJ databases">
        <authorList>
            <person name="Lee D.-H."/>
        </authorList>
    </citation>
    <scope>NUCLEOTIDE SEQUENCE [LARGE SCALE GENOMIC DNA]</scope>
    <source>
        <strain evidence="1 2">MMS20-R2-23</strain>
    </source>
</reference>
<dbReference type="RefSeq" id="WP_208567066.1">
    <property type="nucleotide sequence ID" value="NZ_JAGFWR010000004.1"/>
</dbReference>
<keyword evidence="2" id="KW-1185">Reference proteome</keyword>
<organism evidence="1 2">
    <name type="scientific">Micromonospora antibiotica</name>
    <dbReference type="NCBI Taxonomy" id="2807623"/>
    <lineage>
        <taxon>Bacteria</taxon>
        <taxon>Bacillati</taxon>
        <taxon>Actinomycetota</taxon>
        <taxon>Actinomycetes</taxon>
        <taxon>Micromonosporales</taxon>
        <taxon>Micromonosporaceae</taxon>
        <taxon>Micromonospora</taxon>
    </lineage>
</organism>
<dbReference type="EMBL" id="JAGFWR010000004">
    <property type="protein sequence ID" value="MBO4161417.1"/>
    <property type="molecule type" value="Genomic_DNA"/>
</dbReference>
<proteinExistence type="predicted"/>
<protein>
    <submittedName>
        <fullName evidence="1">Uncharacterized protein</fullName>
    </submittedName>
</protein>
<name>A0ABS3V7B3_9ACTN</name>
<gene>
    <name evidence="1" type="ORF">JQN83_11420</name>
</gene>
<comment type="caution">
    <text evidence="1">The sequence shown here is derived from an EMBL/GenBank/DDBJ whole genome shotgun (WGS) entry which is preliminary data.</text>
</comment>
<evidence type="ECO:0000313" key="2">
    <source>
        <dbReference type="Proteomes" id="UP000671399"/>
    </source>
</evidence>
<evidence type="ECO:0000313" key="1">
    <source>
        <dbReference type="EMBL" id="MBO4161417.1"/>
    </source>
</evidence>
<accession>A0ABS3V7B3</accession>
<sequence>MDPTRSMLLALAKRAEETRLDWQAGRAAVRARGETPTRNEAFAHHIQANLCLLTAITAADLPATFRIHDTTLSTDPVTAAQQLRDITRPYDRHGPIEATHEAARQAYREAFAEPVTAQEQQYVDFLAALTPARRDKVIAAAEERASHPRP</sequence>